<dbReference type="PANTHER" id="PTHR46501:SF2">
    <property type="entry name" value="MYOMEGALIN"/>
    <property type="match status" value="1"/>
</dbReference>
<dbReference type="InterPro" id="IPR052593">
    <property type="entry name" value="MT-associated_AKAP9-binding"/>
</dbReference>
<evidence type="ECO:0000256" key="1">
    <source>
        <dbReference type="SAM" id="Coils"/>
    </source>
</evidence>
<reference evidence="3" key="3">
    <citation type="submission" date="2025-09" db="UniProtKB">
        <authorList>
            <consortium name="Ensembl"/>
        </authorList>
    </citation>
    <scope>IDENTIFICATION</scope>
</reference>
<dbReference type="GO" id="GO:0005794">
    <property type="term" value="C:Golgi apparatus"/>
    <property type="evidence" value="ECO:0007669"/>
    <property type="project" value="TreeGrafter"/>
</dbReference>
<evidence type="ECO:0000313" key="3">
    <source>
        <dbReference type="Ensembl" id="ENSSHBP00005006216.1"/>
    </source>
</evidence>
<dbReference type="GO" id="GO:0007098">
    <property type="term" value="P:centrosome cycle"/>
    <property type="evidence" value="ECO:0007669"/>
    <property type="project" value="TreeGrafter"/>
</dbReference>
<reference evidence="3 4" key="1">
    <citation type="submission" date="2019-11" db="EMBL/GenBank/DDBJ databases">
        <title>Strigops habroptila (kakapo) genome, bStrHab1, primary haplotype, v2.</title>
        <authorList>
            <person name="Jarvis E.D."/>
            <person name="Howard J."/>
            <person name="Rhie A."/>
            <person name="Phillippy A."/>
            <person name="Korlach J."/>
            <person name="Digby A."/>
            <person name="Iorns D."/>
            <person name="Eason D."/>
            <person name="Robertson B."/>
            <person name="Raemaekers T."/>
            <person name="Howe K."/>
            <person name="Lewin H."/>
            <person name="Damas J."/>
            <person name="Hastie A."/>
            <person name="Tracey A."/>
            <person name="Chow W."/>
            <person name="Fedrigo O."/>
        </authorList>
    </citation>
    <scope>NUCLEOTIDE SEQUENCE [LARGE SCALE GENOMIC DNA]</scope>
</reference>
<dbReference type="PANTHER" id="PTHR46501">
    <property type="entry name" value="MYOMEGALIN"/>
    <property type="match status" value="1"/>
</dbReference>
<proteinExistence type="predicted"/>
<reference evidence="3" key="2">
    <citation type="submission" date="2025-08" db="UniProtKB">
        <authorList>
            <consortium name="Ensembl"/>
        </authorList>
    </citation>
    <scope>IDENTIFICATION</scope>
</reference>
<dbReference type="Proteomes" id="UP000472266">
    <property type="component" value="Chromosome 9"/>
</dbReference>
<dbReference type="AlphaFoldDB" id="A0A672TV53"/>
<dbReference type="Ensembl" id="ENSSHBT00005007504.1">
    <property type="protein sequence ID" value="ENSSHBP00005006216.1"/>
    <property type="gene ID" value="ENSSHBG00005005423.1"/>
</dbReference>
<dbReference type="GO" id="GO:0090063">
    <property type="term" value="P:positive regulation of microtubule nucleation"/>
    <property type="evidence" value="ECO:0007669"/>
    <property type="project" value="TreeGrafter"/>
</dbReference>
<sequence length="204" mass="22144">MSVAWQMDGPRGADPLVRKSEGPTGAHVVGCLDTYRALEQHILEGKALARELMCLTRPALGLPNCLLPGKEALGWTGTGHLWGSASTLHGILEQCVSLLTAFWSTVLPVSPAQHQGKEQALQGEIAALRAQLSEREDALQSTAERLRSTAQLKDSMEQFIVSQCTWPRWQPAVGWQAQAGLVPMCLGWLYSTRTSLTTSLSPSQ</sequence>
<feature type="coiled-coil region" evidence="1">
    <location>
        <begin position="118"/>
        <end position="149"/>
    </location>
</feature>
<keyword evidence="1" id="KW-0175">Coiled coil</keyword>
<dbReference type="GO" id="GO:0060090">
    <property type="term" value="F:molecular adaptor activity"/>
    <property type="evidence" value="ECO:0007669"/>
    <property type="project" value="TreeGrafter"/>
</dbReference>
<name>A0A672TV53_STRHB</name>
<evidence type="ECO:0000313" key="4">
    <source>
        <dbReference type="Proteomes" id="UP000472266"/>
    </source>
</evidence>
<evidence type="ECO:0000256" key="2">
    <source>
        <dbReference type="SAM" id="MobiDB-lite"/>
    </source>
</evidence>
<feature type="region of interest" description="Disordered" evidence="2">
    <location>
        <begin position="1"/>
        <end position="22"/>
    </location>
</feature>
<keyword evidence="4" id="KW-1185">Reference proteome</keyword>
<dbReference type="InParanoid" id="A0A672TV53"/>
<organism evidence="3 4">
    <name type="scientific">Strigops habroptila</name>
    <name type="common">Kakapo</name>
    <dbReference type="NCBI Taxonomy" id="2489341"/>
    <lineage>
        <taxon>Eukaryota</taxon>
        <taxon>Metazoa</taxon>
        <taxon>Chordata</taxon>
        <taxon>Craniata</taxon>
        <taxon>Vertebrata</taxon>
        <taxon>Euteleostomi</taxon>
        <taxon>Archelosauria</taxon>
        <taxon>Archosauria</taxon>
        <taxon>Dinosauria</taxon>
        <taxon>Saurischia</taxon>
        <taxon>Theropoda</taxon>
        <taxon>Coelurosauria</taxon>
        <taxon>Aves</taxon>
        <taxon>Neognathae</taxon>
        <taxon>Neoaves</taxon>
        <taxon>Telluraves</taxon>
        <taxon>Australaves</taxon>
        <taxon>Psittaciformes</taxon>
        <taxon>Psittacidae</taxon>
        <taxon>Strigops</taxon>
    </lineage>
</organism>
<dbReference type="GO" id="GO:0005813">
    <property type="term" value="C:centrosome"/>
    <property type="evidence" value="ECO:0007669"/>
    <property type="project" value="TreeGrafter"/>
</dbReference>
<accession>A0A672TV53</accession>
<dbReference type="GeneTree" id="ENSGT00950000183190"/>
<protein>
    <submittedName>
        <fullName evidence="3">Uncharacterized protein</fullName>
    </submittedName>
</protein>
<dbReference type="GO" id="GO:1903358">
    <property type="term" value="P:regulation of Golgi organization"/>
    <property type="evidence" value="ECO:0007669"/>
    <property type="project" value="TreeGrafter"/>
</dbReference>